<protein>
    <recommendedName>
        <fullName evidence="3">Flagellar associated protein</fullName>
    </recommendedName>
</protein>
<comment type="caution">
    <text evidence="1">The sequence shown here is derived from an EMBL/GenBank/DDBJ whole genome shotgun (WGS) entry which is preliminary data.</text>
</comment>
<organism evidence="1 2">
    <name type="scientific">Tetraparma gracilis</name>
    <dbReference type="NCBI Taxonomy" id="2962635"/>
    <lineage>
        <taxon>Eukaryota</taxon>
        <taxon>Sar</taxon>
        <taxon>Stramenopiles</taxon>
        <taxon>Ochrophyta</taxon>
        <taxon>Bolidophyceae</taxon>
        <taxon>Parmales</taxon>
        <taxon>Triparmaceae</taxon>
        <taxon>Tetraparma</taxon>
    </lineage>
</organism>
<dbReference type="Gene3D" id="3.30.2310.50">
    <property type="entry name" value="Protein of unknown function (DUF3228), domain 1"/>
    <property type="match status" value="2"/>
</dbReference>
<dbReference type="Proteomes" id="UP001165060">
    <property type="component" value="Unassembled WGS sequence"/>
</dbReference>
<keyword evidence="2" id="KW-1185">Reference proteome</keyword>
<evidence type="ECO:0000313" key="1">
    <source>
        <dbReference type="EMBL" id="GMI30741.1"/>
    </source>
</evidence>
<sequence>MPPPTPSSSSSSVPRVVSVDKFCHRQFPLSYASLAAPYGGAKLDLPAQAFESLVNEHLAEAGGEPSLEPGYAPFCKHVFLKNGSPGGARLTGARVSAVPVTAANEHLLRSGYEARTPKELPVLTRFFPPGAIPEEELPVAEFLDVILYSREQINKENKAMGDEPNPEAAPWGVVSIKTQLVDHELPMNPITAMRNALGEEHGGSGKPIDRREYQEAVDFWEKHAIVK</sequence>
<dbReference type="InterPro" id="IPR021610">
    <property type="entry name" value="DUF3228"/>
</dbReference>
<proteinExistence type="predicted"/>
<gene>
    <name evidence="1" type="ORF">TeGR_g12733</name>
</gene>
<reference evidence="1 2" key="1">
    <citation type="journal article" date="2023" name="Commun. Biol.">
        <title>Genome analysis of Parmales, the sister group of diatoms, reveals the evolutionary specialization of diatoms from phago-mixotrophs to photoautotrophs.</title>
        <authorList>
            <person name="Ban H."/>
            <person name="Sato S."/>
            <person name="Yoshikawa S."/>
            <person name="Yamada K."/>
            <person name="Nakamura Y."/>
            <person name="Ichinomiya M."/>
            <person name="Sato N."/>
            <person name="Blanc-Mathieu R."/>
            <person name="Endo H."/>
            <person name="Kuwata A."/>
            <person name="Ogata H."/>
        </authorList>
    </citation>
    <scope>NUCLEOTIDE SEQUENCE [LARGE SCALE GENOMIC DNA]</scope>
</reference>
<dbReference type="Pfam" id="PF11539">
    <property type="entry name" value="DUF3228"/>
    <property type="match status" value="1"/>
</dbReference>
<dbReference type="EMBL" id="BRYB01003117">
    <property type="protein sequence ID" value="GMI30741.1"/>
    <property type="molecule type" value="Genomic_DNA"/>
</dbReference>
<dbReference type="PANTHER" id="PTHR38666">
    <property type="match status" value="1"/>
</dbReference>
<dbReference type="PANTHER" id="PTHR38666:SF2">
    <property type="entry name" value="FLAGELLAR ASSOCIATED PROTEIN"/>
    <property type="match status" value="1"/>
</dbReference>
<name>A0ABQ6MRB1_9STRA</name>
<accession>A0ABQ6MRB1</accession>
<evidence type="ECO:0008006" key="3">
    <source>
        <dbReference type="Google" id="ProtNLM"/>
    </source>
</evidence>
<evidence type="ECO:0000313" key="2">
    <source>
        <dbReference type="Proteomes" id="UP001165060"/>
    </source>
</evidence>